<keyword evidence="6" id="KW-0808">Transferase</keyword>
<protein>
    <recommendedName>
        <fullName evidence="3">histidine kinase</fullName>
        <ecNumber evidence="3">2.7.13.3</ecNumber>
    </recommendedName>
</protein>
<dbReference type="InterPro" id="IPR003661">
    <property type="entry name" value="HisK_dim/P_dom"/>
</dbReference>
<dbReference type="AlphaFoldDB" id="A0A9E2KAP1"/>
<dbReference type="PANTHER" id="PTHR45528:SF1">
    <property type="entry name" value="SENSOR HISTIDINE KINASE CPXA"/>
    <property type="match status" value="1"/>
</dbReference>
<dbReference type="Pfam" id="PF00512">
    <property type="entry name" value="HisKA"/>
    <property type="match status" value="1"/>
</dbReference>
<dbReference type="GO" id="GO:0005524">
    <property type="term" value="F:ATP binding"/>
    <property type="evidence" value="ECO:0007669"/>
    <property type="project" value="UniProtKB-KW"/>
</dbReference>
<dbReference type="SMART" id="SM00387">
    <property type="entry name" value="HATPase_c"/>
    <property type="match status" value="1"/>
</dbReference>
<gene>
    <name evidence="16" type="ORF">H9872_04925</name>
</gene>
<dbReference type="FunFam" id="3.30.565.10:FF:000006">
    <property type="entry name" value="Sensor histidine kinase WalK"/>
    <property type="match status" value="1"/>
</dbReference>
<dbReference type="Gene3D" id="6.10.340.10">
    <property type="match status" value="1"/>
</dbReference>
<evidence type="ECO:0000256" key="6">
    <source>
        <dbReference type="ARBA" id="ARBA00022679"/>
    </source>
</evidence>
<feature type="domain" description="Histidine kinase" evidence="15">
    <location>
        <begin position="272"/>
        <end position="486"/>
    </location>
</feature>
<evidence type="ECO:0000256" key="8">
    <source>
        <dbReference type="ARBA" id="ARBA00022741"/>
    </source>
</evidence>
<evidence type="ECO:0000256" key="14">
    <source>
        <dbReference type="SAM" id="Phobius"/>
    </source>
</evidence>
<evidence type="ECO:0000256" key="10">
    <source>
        <dbReference type="ARBA" id="ARBA00022840"/>
    </source>
</evidence>
<keyword evidence="12" id="KW-0902">Two-component regulatory system</keyword>
<evidence type="ECO:0000313" key="17">
    <source>
        <dbReference type="Proteomes" id="UP000824229"/>
    </source>
</evidence>
<comment type="subcellular location">
    <subcellularLocation>
        <location evidence="2">Cell membrane</location>
        <topology evidence="2">Multi-pass membrane protein</topology>
    </subcellularLocation>
</comment>
<dbReference type="CDD" id="cd00075">
    <property type="entry name" value="HATPase"/>
    <property type="match status" value="1"/>
</dbReference>
<evidence type="ECO:0000259" key="15">
    <source>
        <dbReference type="PROSITE" id="PS50109"/>
    </source>
</evidence>
<accession>A0A9E2KAP1</accession>
<dbReference type="Proteomes" id="UP000824229">
    <property type="component" value="Unassembled WGS sequence"/>
</dbReference>
<comment type="catalytic activity">
    <reaction evidence="1">
        <text>ATP + protein L-histidine = ADP + protein N-phospho-L-histidine.</text>
        <dbReference type="EC" id="2.7.13.3"/>
    </reaction>
</comment>
<name>A0A9E2KAP1_9FIRM</name>
<dbReference type="SUPFAM" id="SSF47384">
    <property type="entry name" value="Homodimeric domain of signal transducing histidine kinase"/>
    <property type="match status" value="1"/>
</dbReference>
<dbReference type="InterPro" id="IPR036097">
    <property type="entry name" value="HisK_dim/P_sf"/>
</dbReference>
<feature type="transmembrane region" description="Helical" evidence="14">
    <location>
        <begin position="12"/>
        <end position="34"/>
    </location>
</feature>
<evidence type="ECO:0000256" key="4">
    <source>
        <dbReference type="ARBA" id="ARBA00022475"/>
    </source>
</evidence>
<keyword evidence="13 14" id="KW-0472">Membrane</keyword>
<dbReference type="PROSITE" id="PS50109">
    <property type="entry name" value="HIS_KIN"/>
    <property type="match status" value="1"/>
</dbReference>
<dbReference type="InterPro" id="IPR005467">
    <property type="entry name" value="His_kinase_dom"/>
</dbReference>
<evidence type="ECO:0000256" key="1">
    <source>
        <dbReference type="ARBA" id="ARBA00000085"/>
    </source>
</evidence>
<keyword evidence="5" id="KW-0597">Phosphoprotein</keyword>
<dbReference type="PANTHER" id="PTHR45528">
    <property type="entry name" value="SENSOR HISTIDINE KINASE CPXA"/>
    <property type="match status" value="1"/>
</dbReference>
<comment type="caution">
    <text evidence="16">The sequence shown here is derived from an EMBL/GenBank/DDBJ whole genome shotgun (WGS) entry which is preliminary data.</text>
</comment>
<dbReference type="EC" id="2.7.13.3" evidence="3"/>
<proteinExistence type="predicted"/>
<keyword evidence="8" id="KW-0547">Nucleotide-binding</keyword>
<dbReference type="InterPro" id="IPR004358">
    <property type="entry name" value="Sig_transdc_His_kin-like_C"/>
</dbReference>
<evidence type="ECO:0000256" key="7">
    <source>
        <dbReference type="ARBA" id="ARBA00022692"/>
    </source>
</evidence>
<evidence type="ECO:0000256" key="2">
    <source>
        <dbReference type="ARBA" id="ARBA00004651"/>
    </source>
</evidence>
<dbReference type="GO" id="GO:0005886">
    <property type="term" value="C:plasma membrane"/>
    <property type="evidence" value="ECO:0007669"/>
    <property type="project" value="UniProtKB-SubCell"/>
</dbReference>
<dbReference type="SMART" id="SM00388">
    <property type="entry name" value="HisKA"/>
    <property type="match status" value="1"/>
</dbReference>
<reference evidence="16" key="1">
    <citation type="journal article" date="2021" name="PeerJ">
        <title>Extensive microbial diversity within the chicken gut microbiome revealed by metagenomics and culture.</title>
        <authorList>
            <person name="Gilroy R."/>
            <person name="Ravi A."/>
            <person name="Getino M."/>
            <person name="Pursley I."/>
            <person name="Horton D.L."/>
            <person name="Alikhan N.F."/>
            <person name="Baker D."/>
            <person name="Gharbi K."/>
            <person name="Hall N."/>
            <person name="Watson M."/>
            <person name="Adriaenssens E.M."/>
            <person name="Foster-Nyarko E."/>
            <person name="Jarju S."/>
            <person name="Secka A."/>
            <person name="Antonio M."/>
            <person name="Oren A."/>
            <person name="Chaudhuri R.R."/>
            <person name="La Ragione R."/>
            <person name="Hildebrand F."/>
            <person name="Pallen M.J."/>
        </authorList>
    </citation>
    <scope>NUCLEOTIDE SEQUENCE</scope>
    <source>
        <strain evidence="16">B5-657</strain>
    </source>
</reference>
<dbReference type="GO" id="GO:0000155">
    <property type="term" value="F:phosphorelay sensor kinase activity"/>
    <property type="evidence" value="ECO:0007669"/>
    <property type="project" value="InterPro"/>
</dbReference>
<organism evidence="16 17">
    <name type="scientific">Candidatus Cellulosilyticum pullistercoris</name>
    <dbReference type="NCBI Taxonomy" id="2838521"/>
    <lineage>
        <taxon>Bacteria</taxon>
        <taxon>Bacillati</taxon>
        <taxon>Bacillota</taxon>
        <taxon>Clostridia</taxon>
        <taxon>Lachnospirales</taxon>
        <taxon>Cellulosilyticaceae</taxon>
        <taxon>Cellulosilyticum</taxon>
    </lineage>
</organism>
<keyword evidence="4" id="KW-1003">Cell membrane</keyword>
<dbReference type="Gene3D" id="1.10.287.130">
    <property type="match status" value="1"/>
</dbReference>
<dbReference type="CDD" id="cd00082">
    <property type="entry name" value="HisKA"/>
    <property type="match status" value="1"/>
</dbReference>
<keyword evidence="7 14" id="KW-0812">Transmembrane</keyword>
<dbReference type="FunFam" id="1.10.287.130:FF:000001">
    <property type="entry name" value="Two-component sensor histidine kinase"/>
    <property type="match status" value="1"/>
</dbReference>
<evidence type="ECO:0000256" key="12">
    <source>
        <dbReference type="ARBA" id="ARBA00023012"/>
    </source>
</evidence>
<evidence type="ECO:0000313" key="16">
    <source>
        <dbReference type="EMBL" id="MBU3804084.1"/>
    </source>
</evidence>
<evidence type="ECO:0000256" key="11">
    <source>
        <dbReference type="ARBA" id="ARBA00022989"/>
    </source>
</evidence>
<dbReference type="Gene3D" id="3.30.565.10">
    <property type="entry name" value="Histidine kinase-like ATPase, C-terminal domain"/>
    <property type="match status" value="1"/>
</dbReference>
<dbReference type="SUPFAM" id="SSF55874">
    <property type="entry name" value="ATPase domain of HSP90 chaperone/DNA topoisomerase II/histidine kinase"/>
    <property type="match status" value="1"/>
</dbReference>
<keyword evidence="9 16" id="KW-0418">Kinase</keyword>
<dbReference type="Pfam" id="PF02518">
    <property type="entry name" value="HATPase_c"/>
    <property type="match status" value="1"/>
</dbReference>
<dbReference type="InterPro" id="IPR003594">
    <property type="entry name" value="HATPase_dom"/>
</dbReference>
<dbReference type="EMBL" id="JAHLFQ010000108">
    <property type="protein sequence ID" value="MBU3804084.1"/>
    <property type="molecule type" value="Genomic_DNA"/>
</dbReference>
<evidence type="ECO:0000256" key="3">
    <source>
        <dbReference type="ARBA" id="ARBA00012438"/>
    </source>
</evidence>
<feature type="transmembrane region" description="Helical" evidence="14">
    <location>
        <begin position="192"/>
        <end position="211"/>
    </location>
</feature>
<keyword evidence="11 14" id="KW-1133">Transmembrane helix</keyword>
<keyword evidence="10" id="KW-0067">ATP-binding</keyword>
<sequence>MKKNKLSIRWQLFGYLAILIGALLIVLWLFQIVFMDSFYKTIRKNEVIEVGEVIEKNINNPNIFSIMDTLAERRDVDIILTNIIGETRYSSPNKQGNRTIFRLGQLEYCYLGLKAREAGGEILYWDNESKWTNQFDMQVSFMQGHNVQLRNSKDDAVILTKIITYQNAEYILMVNTLVSPVNATVSTIRKQLLYVTLIMLILAFLLSIFIAKKIANPIIKINDTAKALARSNEEITFDGKGYREISELANTLSYASSELTKTESFRRELIANVSHDLRTPLTLICGYAEMMRDLPGENNPENTQVIIDEATRLTALVNDMLDLSKLQAGTQQLDCKVYNLTLSIEEIMRRYVALTEKEGYQITFDYDEEVKINGDALKISQVVYNLINNAINYTGKDKKVAVKQKIVDNKVRIEVTDTGEGIAKENLPYIWDRYYKVDKTHKRAAIGTGLGLSIVQNILEAHNATYGVESELHKGSTFWFEMKSIM</sequence>
<evidence type="ECO:0000256" key="9">
    <source>
        <dbReference type="ARBA" id="ARBA00022777"/>
    </source>
</evidence>
<reference evidence="16" key="2">
    <citation type="submission" date="2021-04" db="EMBL/GenBank/DDBJ databases">
        <authorList>
            <person name="Gilroy R."/>
        </authorList>
    </citation>
    <scope>NUCLEOTIDE SEQUENCE</scope>
    <source>
        <strain evidence="16">B5-657</strain>
    </source>
</reference>
<dbReference type="InterPro" id="IPR050398">
    <property type="entry name" value="HssS/ArlS-like"/>
</dbReference>
<evidence type="ECO:0000256" key="5">
    <source>
        <dbReference type="ARBA" id="ARBA00022553"/>
    </source>
</evidence>
<evidence type="ECO:0000256" key="13">
    <source>
        <dbReference type="ARBA" id="ARBA00023136"/>
    </source>
</evidence>
<dbReference type="PRINTS" id="PR00344">
    <property type="entry name" value="BCTRLSENSOR"/>
</dbReference>
<dbReference type="InterPro" id="IPR036890">
    <property type="entry name" value="HATPase_C_sf"/>
</dbReference>